<proteinExistence type="predicted"/>
<gene>
    <name evidence="1" type="ORF">EZS28_007850</name>
</gene>
<dbReference type="AlphaFoldDB" id="A0A5J4WPS9"/>
<name>A0A5J4WPS9_9EUKA</name>
<reference evidence="1 2" key="1">
    <citation type="submission" date="2019-03" db="EMBL/GenBank/DDBJ databases">
        <title>Single cell metagenomics reveals metabolic interactions within the superorganism composed of flagellate Streblomastix strix and complex community of Bacteroidetes bacteria on its surface.</title>
        <authorList>
            <person name="Treitli S.C."/>
            <person name="Kolisko M."/>
            <person name="Husnik F."/>
            <person name="Keeling P."/>
            <person name="Hampl V."/>
        </authorList>
    </citation>
    <scope>NUCLEOTIDE SEQUENCE [LARGE SCALE GENOMIC DNA]</scope>
    <source>
        <strain evidence="1">ST1C</strain>
    </source>
</reference>
<dbReference type="EMBL" id="SNRW01001382">
    <property type="protein sequence ID" value="KAA6396626.1"/>
    <property type="molecule type" value="Genomic_DNA"/>
</dbReference>
<sequence>MQSELGLLRGKIKLLDHYAQFDEQISVFPQLPQYSYDVKSDDTKQFDKQLLKPDFEQPPFIGGTTTSFHASQVQNNSDGAACSYMRSQSPTFFK</sequence>
<protein>
    <submittedName>
        <fullName evidence="1">Uncharacterized protein</fullName>
    </submittedName>
</protein>
<comment type="caution">
    <text evidence="1">The sequence shown here is derived from an EMBL/GenBank/DDBJ whole genome shotgun (WGS) entry which is preliminary data.</text>
</comment>
<organism evidence="1 2">
    <name type="scientific">Streblomastix strix</name>
    <dbReference type="NCBI Taxonomy" id="222440"/>
    <lineage>
        <taxon>Eukaryota</taxon>
        <taxon>Metamonada</taxon>
        <taxon>Preaxostyla</taxon>
        <taxon>Oxymonadida</taxon>
        <taxon>Streblomastigidae</taxon>
        <taxon>Streblomastix</taxon>
    </lineage>
</organism>
<accession>A0A5J4WPS9</accession>
<dbReference type="Proteomes" id="UP000324800">
    <property type="component" value="Unassembled WGS sequence"/>
</dbReference>
<evidence type="ECO:0000313" key="1">
    <source>
        <dbReference type="EMBL" id="KAA6396626.1"/>
    </source>
</evidence>
<evidence type="ECO:0000313" key="2">
    <source>
        <dbReference type="Proteomes" id="UP000324800"/>
    </source>
</evidence>